<dbReference type="EnsemblPlants" id="OMERI04G05410.1">
    <property type="protein sequence ID" value="OMERI04G05410.1"/>
    <property type="gene ID" value="OMERI04G05410"/>
</dbReference>
<sequence>MDLAAQLRAMAAQSAEPAAFIEEAEPLYRHAVAFPRMAAIFSGDAATMRGRRDSWRGAHVSSSGGAKSGSGSATSTSPLGLAMAPSPLAPSTAAISTSTAIQHGTSIWFSGAIFRRCGFISAGGGARTGDGWSRAWRRACSAIRRRDGWVWHSRVAMAQIVPAPRAGSQSWRIDHGYVAPSGVVS</sequence>
<evidence type="ECO:0000313" key="3">
    <source>
        <dbReference type="Proteomes" id="UP000008021"/>
    </source>
</evidence>
<reference evidence="2" key="1">
    <citation type="submission" date="2015-04" db="UniProtKB">
        <authorList>
            <consortium name="EnsemblPlants"/>
        </authorList>
    </citation>
    <scope>IDENTIFICATION</scope>
</reference>
<dbReference type="Gramene" id="OMERI04G05410.1">
    <property type="protein sequence ID" value="OMERI04G05410.1"/>
    <property type="gene ID" value="OMERI04G05410"/>
</dbReference>
<reference evidence="2" key="2">
    <citation type="submission" date="2018-05" db="EMBL/GenBank/DDBJ databases">
        <title>OmerRS3 (Oryza meridionalis Reference Sequence Version 3).</title>
        <authorList>
            <person name="Zhang J."/>
            <person name="Kudrna D."/>
            <person name="Lee S."/>
            <person name="Talag J."/>
            <person name="Welchert J."/>
            <person name="Wing R.A."/>
        </authorList>
    </citation>
    <scope>NUCLEOTIDE SEQUENCE [LARGE SCALE GENOMIC DNA]</scope>
    <source>
        <strain evidence="2">cv. OR44</strain>
    </source>
</reference>
<dbReference type="AlphaFoldDB" id="A0A0E0DBW8"/>
<evidence type="ECO:0000256" key="1">
    <source>
        <dbReference type="SAM" id="MobiDB-lite"/>
    </source>
</evidence>
<name>A0A0E0DBW8_9ORYZ</name>
<keyword evidence="3" id="KW-1185">Reference proteome</keyword>
<feature type="compositionally biased region" description="Low complexity" evidence="1">
    <location>
        <begin position="61"/>
        <end position="81"/>
    </location>
</feature>
<accession>A0A0E0DBW8</accession>
<dbReference type="HOGENOM" id="CLU_125685_0_0_1"/>
<feature type="region of interest" description="Disordered" evidence="1">
    <location>
        <begin position="52"/>
        <end position="81"/>
    </location>
</feature>
<proteinExistence type="predicted"/>
<protein>
    <submittedName>
        <fullName evidence="2">Uncharacterized protein</fullName>
    </submittedName>
</protein>
<evidence type="ECO:0000313" key="2">
    <source>
        <dbReference type="EnsemblPlants" id="OMERI04G05410.1"/>
    </source>
</evidence>
<dbReference type="Proteomes" id="UP000008021">
    <property type="component" value="Chromosome 4"/>
</dbReference>
<organism evidence="2">
    <name type="scientific">Oryza meridionalis</name>
    <dbReference type="NCBI Taxonomy" id="40149"/>
    <lineage>
        <taxon>Eukaryota</taxon>
        <taxon>Viridiplantae</taxon>
        <taxon>Streptophyta</taxon>
        <taxon>Embryophyta</taxon>
        <taxon>Tracheophyta</taxon>
        <taxon>Spermatophyta</taxon>
        <taxon>Magnoliopsida</taxon>
        <taxon>Liliopsida</taxon>
        <taxon>Poales</taxon>
        <taxon>Poaceae</taxon>
        <taxon>BOP clade</taxon>
        <taxon>Oryzoideae</taxon>
        <taxon>Oryzeae</taxon>
        <taxon>Oryzinae</taxon>
        <taxon>Oryza</taxon>
    </lineage>
</organism>